<gene>
    <name evidence="2" type="ORF">TTHERM_00216090</name>
</gene>
<feature type="region of interest" description="Disordered" evidence="1">
    <location>
        <begin position="76"/>
        <end position="140"/>
    </location>
</feature>
<dbReference type="KEGG" id="tet:TTHERM_00216090"/>
<evidence type="ECO:0000256" key="1">
    <source>
        <dbReference type="SAM" id="MobiDB-lite"/>
    </source>
</evidence>
<evidence type="ECO:0000313" key="2">
    <source>
        <dbReference type="EMBL" id="EAS00234.2"/>
    </source>
</evidence>
<name>I7LVW5_TETTS</name>
<proteinExistence type="predicted"/>
<dbReference type="AlphaFoldDB" id="I7LVW5"/>
<feature type="compositionally biased region" description="Polar residues" evidence="1">
    <location>
        <begin position="81"/>
        <end position="100"/>
    </location>
</feature>
<reference evidence="3" key="1">
    <citation type="journal article" date="2006" name="PLoS Biol.">
        <title>Macronuclear genome sequence of the ciliate Tetrahymena thermophila, a model eukaryote.</title>
        <authorList>
            <person name="Eisen J.A."/>
            <person name="Coyne R.S."/>
            <person name="Wu M."/>
            <person name="Wu D."/>
            <person name="Thiagarajan M."/>
            <person name="Wortman J.R."/>
            <person name="Badger J.H."/>
            <person name="Ren Q."/>
            <person name="Amedeo P."/>
            <person name="Jones K.M."/>
            <person name="Tallon L.J."/>
            <person name="Delcher A.L."/>
            <person name="Salzberg S.L."/>
            <person name="Silva J.C."/>
            <person name="Haas B.J."/>
            <person name="Majoros W.H."/>
            <person name="Farzad M."/>
            <person name="Carlton J.M."/>
            <person name="Smith R.K. Jr."/>
            <person name="Garg J."/>
            <person name="Pearlman R.E."/>
            <person name="Karrer K.M."/>
            <person name="Sun L."/>
            <person name="Manning G."/>
            <person name="Elde N.C."/>
            <person name="Turkewitz A.P."/>
            <person name="Asai D.J."/>
            <person name="Wilkes D.E."/>
            <person name="Wang Y."/>
            <person name="Cai H."/>
            <person name="Collins K."/>
            <person name="Stewart B.A."/>
            <person name="Lee S.R."/>
            <person name="Wilamowska K."/>
            <person name="Weinberg Z."/>
            <person name="Ruzzo W.L."/>
            <person name="Wloga D."/>
            <person name="Gaertig J."/>
            <person name="Frankel J."/>
            <person name="Tsao C.-C."/>
            <person name="Gorovsky M.A."/>
            <person name="Keeling P.J."/>
            <person name="Waller R.F."/>
            <person name="Patron N.J."/>
            <person name="Cherry J.M."/>
            <person name="Stover N.A."/>
            <person name="Krieger C.J."/>
            <person name="del Toro C."/>
            <person name="Ryder H.F."/>
            <person name="Williamson S.C."/>
            <person name="Barbeau R.A."/>
            <person name="Hamilton E.P."/>
            <person name="Orias E."/>
        </authorList>
    </citation>
    <scope>NUCLEOTIDE SEQUENCE [LARGE SCALE GENOMIC DNA]</scope>
    <source>
        <strain evidence="3">SB210</strain>
    </source>
</reference>
<organism evidence="2 3">
    <name type="scientific">Tetrahymena thermophila (strain SB210)</name>
    <dbReference type="NCBI Taxonomy" id="312017"/>
    <lineage>
        <taxon>Eukaryota</taxon>
        <taxon>Sar</taxon>
        <taxon>Alveolata</taxon>
        <taxon>Ciliophora</taxon>
        <taxon>Intramacronucleata</taxon>
        <taxon>Oligohymenophorea</taxon>
        <taxon>Hymenostomatida</taxon>
        <taxon>Tetrahymenina</taxon>
        <taxon>Tetrahymenidae</taxon>
        <taxon>Tetrahymena</taxon>
    </lineage>
</organism>
<sequence length="710" mass="84031">MNKLKLKPALPRKVQIIEKSPYEVAQSYQDKCQPLRTHLLAKMQSSYNQIQPSQIRFIAKKVDENDLLNKIQLNEKKENQSENIHSQMEQSTNKQQNGNEVKQDLIERSKQNEQIQQNSNIQNGMQNKNQSDDPSSNQKFRKLSTSLHENSQAKVDNVGKQVKNIFETAKIYQNYSKDETLGPQYTKEGKIIPYSIVGKPQWYVKELTKEIQKHKTSQNSDCSDQTQKLNNNILNDLIKTKNDEIRKRGNSYAPISLNEDADAKEKMSKTQIYPKLWHQQEDKTFVSDIKFMKRKKRDELMNQKDNDGNEFYYEKEMTQEQVIQKIQEEEERLKLNQSRIQENNKCILKSLTIEEQQQLLKEQKILEKFENNERKFDELIFKQSMYIQRDPQRSILLSQEQHRKKIETINAFEILKPIDQKYGDSYWYRTLRSYNCEPSEQNSKRPEWNPNDKNERIKEEHLEIIHKKRALSAAVRSQQKNTLNGTFLSFKSGHYAQQKLDQTQNQWNYEQVKHIQEDNYEQQKSIEAIGVNKFNLEKDSILSYQNQQRLAQLTNQAQNQENSNNQSQQIQNSQTFDRYNLYKRGNSSFVSGGRSRINSESEGFNGQITYKTKFLKKYTLNDEYKNGKFQSNGSLIFGYPRQEQQQSPNGSFIQINQQFLDQLKDENQQSEFLFEEQNIMSEEVLHAQWQDRQTLAKTGKFVFKKVQLKN</sequence>
<dbReference type="RefSeq" id="XP_001020479.2">
    <property type="nucleotide sequence ID" value="XM_001020479.2"/>
</dbReference>
<dbReference type="Proteomes" id="UP000009168">
    <property type="component" value="Unassembled WGS sequence"/>
</dbReference>
<dbReference type="EMBL" id="GG662621">
    <property type="protein sequence ID" value="EAS00234.2"/>
    <property type="molecule type" value="Genomic_DNA"/>
</dbReference>
<evidence type="ECO:0000313" key="3">
    <source>
        <dbReference type="Proteomes" id="UP000009168"/>
    </source>
</evidence>
<dbReference type="InParanoid" id="I7LVW5"/>
<feature type="compositionally biased region" description="Low complexity" evidence="1">
    <location>
        <begin position="112"/>
        <end position="127"/>
    </location>
</feature>
<feature type="compositionally biased region" description="Basic and acidic residues" evidence="1">
    <location>
        <begin position="101"/>
        <end position="111"/>
    </location>
</feature>
<protein>
    <submittedName>
        <fullName evidence="2">Uncharacterized protein</fullName>
    </submittedName>
</protein>
<dbReference type="GeneID" id="7839420"/>
<keyword evidence="3" id="KW-1185">Reference proteome</keyword>
<feature type="compositionally biased region" description="Polar residues" evidence="1">
    <location>
        <begin position="128"/>
        <end position="140"/>
    </location>
</feature>
<accession>I7LVW5</accession>